<name>A0A8H6RT17_9PEZI</name>
<dbReference type="EMBL" id="JABCIY010000022">
    <property type="protein sequence ID" value="KAF7196818.1"/>
    <property type="molecule type" value="Genomic_DNA"/>
</dbReference>
<organism evidence="1 2">
    <name type="scientific">Pseudocercospora fuligena</name>
    <dbReference type="NCBI Taxonomy" id="685502"/>
    <lineage>
        <taxon>Eukaryota</taxon>
        <taxon>Fungi</taxon>
        <taxon>Dikarya</taxon>
        <taxon>Ascomycota</taxon>
        <taxon>Pezizomycotina</taxon>
        <taxon>Dothideomycetes</taxon>
        <taxon>Dothideomycetidae</taxon>
        <taxon>Mycosphaerellales</taxon>
        <taxon>Mycosphaerellaceae</taxon>
        <taxon>Pseudocercospora</taxon>
    </lineage>
</organism>
<dbReference type="Pfam" id="PF11927">
    <property type="entry name" value="HODM_asu-like"/>
    <property type="match status" value="1"/>
</dbReference>
<gene>
    <name evidence="1" type="ORF">HII31_01736</name>
</gene>
<dbReference type="InterPro" id="IPR021848">
    <property type="entry name" value="HODM_asu-like"/>
</dbReference>
<dbReference type="OrthoDB" id="5043642at2759"/>
<evidence type="ECO:0000313" key="1">
    <source>
        <dbReference type="EMBL" id="KAF7196818.1"/>
    </source>
</evidence>
<evidence type="ECO:0000313" key="2">
    <source>
        <dbReference type="Proteomes" id="UP000660729"/>
    </source>
</evidence>
<dbReference type="AlphaFoldDB" id="A0A8H6RT17"/>
<keyword evidence="2" id="KW-1185">Reference proteome</keyword>
<dbReference type="Proteomes" id="UP000660729">
    <property type="component" value="Unassembled WGS sequence"/>
</dbReference>
<comment type="caution">
    <text evidence="1">The sequence shown here is derived from an EMBL/GenBank/DDBJ whole genome shotgun (WGS) entry which is preliminary data.</text>
</comment>
<sequence>MFLRAERQVLHRLPQSGAIVFCVRQYIYAIRNIKEEGSGEAFAEAIDGLKLGNAPDIYYYKRAAEWGDAVKRYLRS</sequence>
<reference evidence="1" key="1">
    <citation type="submission" date="2020-04" db="EMBL/GenBank/DDBJ databases">
        <title>Draft genome resource of the tomato pathogen Pseudocercospora fuligena.</title>
        <authorList>
            <person name="Zaccaron A."/>
        </authorList>
    </citation>
    <scope>NUCLEOTIDE SEQUENCE</scope>
    <source>
        <strain evidence="1">PF001</strain>
    </source>
</reference>
<proteinExistence type="predicted"/>
<accession>A0A8H6RT17</accession>
<protein>
    <submittedName>
        <fullName evidence="1">Uncharacterized protein</fullName>
    </submittedName>
</protein>